<dbReference type="GO" id="GO:0006006">
    <property type="term" value="P:glucose metabolic process"/>
    <property type="evidence" value="ECO:0007669"/>
    <property type="project" value="UniProtKB-KW"/>
</dbReference>
<keyword evidence="9" id="KW-1185">Reference proteome</keyword>
<dbReference type="EMBL" id="ANHZ02000004">
    <property type="protein sequence ID" value="EME37465.1"/>
    <property type="molecule type" value="Genomic_DNA"/>
</dbReference>
<sequence>MGAMTDTTPTTLIVLGASGDLTSRLLLPGLGEVLALQPERQVRVIGSARTDKQDWRDTVAQAFGDSAGPAVERTLETTEWVTADASSPQELAQLLEHADDGRVVLYFALAPAVTGKVLDALSEIELPQDLWLALEKPIGTDEDSARELNRLADRLVPADRILRIDHFLGEPAVLDLVGLRFANRIIEPLLHRDLVESISITFDETLGLEGRAGFYDATGAIRDMHQSHLLQVMGVLMMDPPSSIADGEIPELISQVLARTSVIGPIEQNMAAGRYTAGSIDGRELPSYVDEEGVDPANGTETWARLTVEVDSWRWQGVPVHLRSGKAIGSPHQEVLVRFRPVPAGAQEFGDPAGDILRVDLATGEISLELSAGGPFDPRGTSRVTLSSATPESPFSAYGSVVRRMLDADRSFSVSAEASQHCWRIVQPAIDAVADGLVPVQDYQAGSEGPETI</sequence>
<dbReference type="Proteomes" id="UP000009877">
    <property type="component" value="Unassembled WGS sequence"/>
</dbReference>
<dbReference type="GO" id="GO:0005829">
    <property type="term" value="C:cytosol"/>
    <property type="evidence" value="ECO:0007669"/>
    <property type="project" value="TreeGrafter"/>
</dbReference>
<reference evidence="8 9" key="1">
    <citation type="journal article" date="2014" name="Genome Announc.">
        <title>Draft Genome Sequence of Kocuria palustris PEL.</title>
        <authorList>
            <person name="Sharma G."/>
            <person name="Khatri I."/>
            <person name="Subramanian S."/>
        </authorList>
    </citation>
    <scope>NUCLEOTIDE SEQUENCE [LARGE SCALE GENOMIC DNA]</scope>
    <source>
        <strain evidence="8 9">PEL</strain>
    </source>
</reference>
<dbReference type="SUPFAM" id="SSF51735">
    <property type="entry name" value="NAD(P)-binding Rossmann-fold domains"/>
    <property type="match status" value="1"/>
</dbReference>
<dbReference type="GO" id="GO:0009051">
    <property type="term" value="P:pentose-phosphate shunt, oxidative branch"/>
    <property type="evidence" value="ECO:0007669"/>
    <property type="project" value="TreeGrafter"/>
</dbReference>
<keyword evidence="5" id="KW-0119">Carbohydrate metabolism</keyword>
<evidence type="ECO:0000256" key="2">
    <source>
        <dbReference type="ARBA" id="ARBA00022526"/>
    </source>
</evidence>
<organism evidence="8 9">
    <name type="scientific">Kocuria palustris PEL</name>
    <dbReference type="NCBI Taxonomy" id="1236550"/>
    <lineage>
        <taxon>Bacteria</taxon>
        <taxon>Bacillati</taxon>
        <taxon>Actinomycetota</taxon>
        <taxon>Actinomycetes</taxon>
        <taxon>Micrococcales</taxon>
        <taxon>Micrococcaceae</taxon>
        <taxon>Kocuria</taxon>
    </lineage>
</organism>
<comment type="caution">
    <text evidence="8">The sequence shown here is derived from an EMBL/GenBank/DDBJ whole genome shotgun (WGS) entry which is preliminary data.</text>
</comment>
<dbReference type="InterPro" id="IPR022674">
    <property type="entry name" value="G6P_DH_NAD-bd"/>
</dbReference>
<dbReference type="AlphaFoldDB" id="M2YG12"/>
<proteinExistence type="predicted"/>
<keyword evidence="4" id="KW-0560">Oxidoreductase</keyword>
<dbReference type="STRING" id="71999.KPaMU14_11385"/>
<dbReference type="Gene3D" id="3.30.360.10">
    <property type="entry name" value="Dihydrodipicolinate Reductase, domain 2"/>
    <property type="match status" value="1"/>
</dbReference>
<name>M2YG12_9MICC</name>
<dbReference type="NCBIfam" id="NF009492">
    <property type="entry name" value="PRK12853.1-3"/>
    <property type="match status" value="1"/>
</dbReference>
<dbReference type="GO" id="GO:0050661">
    <property type="term" value="F:NADP binding"/>
    <property type="evidence" value="ECO:0007669"/>
    <property type="project" value="InterPro"/>
</dbReference>
<comment type="pathway">
    <text evidence="1">Carbohydrate degradation; pentose phosphate pathway; D-ribulose 5-phosphate from D-glucose 6-phosphate (oxidative stage): step 1/3.</text>
</comment>
<feature type="domain" description="Glucose-6-phosphate dehydrogenase NAD-binding" evidence="6">
    <location>
        <begin position="13"/>
        <end position="173"/>
    </location>
</feature>
<evidence type="ECO:0000259" key="7">
    <source>
        <dbReference type="Pfam" id="PF02781"/>
    </source>
</evidence>
<evidence type="ECO:0000256" key="1">
    <source>
        <dbReference type="ARBA" id="ARBA00004937"/>
    </source>
</evidence>
<keyword evidence="3" id="KW-0521">NADP</keyword>
<dbReference type="InterPro" id="IPR001282">
    <property type="entry name" value="G6P_DH"/>
</dbReference>
<evidence type="ECO:0000313" key="9">
    <source>
        <dbReference type="Proteomes" id="UP000009877"/>
    </source>
</evidence>
<evidence type="ECO:0000256" key="4">
    <source>
        <dbReference type="ARBA" id="ARBA00023002"/>
    </source>
</evidence>
<dbReference type="PANTHER" id="PTHR23429">
    <property type="entry name" value="GLUCOSE-6-PHOSPHATE 1-DEHYDROGENASE G6PD"/>
    <property type="match status" value="1"/>
</dbReference>
<accession>M2YG12</accession>
<dbReference type="PANTHER" id="PTHR23429:SF0">
    <property type="entry name" value="GLUCOSE-6-PHOSPHATE 1-DEHYDROGENASE"/>
    <property type="match status" value="1"/>
</dbReference>
<dbReference type="Pfam" id="PF00479">
    <property type="entry name" value="G6PD_N"/>
    <property type="match status" value="1"/>
</dbReference>
<dbReference type="InterPro" id="IPR036291">
    <property type="entry name" value="NAD(P)-bd_dom_sf"/>
</dbReference>
<dbReference type="PRINTS" id="PR00079">
    <property type="entry name" value="G6PDHDRGNASE"/>
</dbReference>
<dbReference type="SUPFAM" id="SSF55347">
    <property type="entry name" value="Glyceraldehyde-3-phosphate dehydrogenase-like, C-terminal domain"/>
    <property type="match status" value="1"/>
</dbReference>
<dbReference type="GO" id="GO:0004345">
    <property type="term" value="F:glucose-6-phosphate dehydrogenase activity"/>
    <property type="evidence" value="ECO:0007669"/>
    <property type="project" value="InterPro"/>
</dbReference>
<gene>
    <name evidence="8" type="ORF">C884_01973</name>
</gene>
<dbReference type="Gene3D" id="3.40.50.720">
    <property type="entry name" value="NAD(P)-binding Rossmann-like Domain"/>
    <property type="match status" value="1"/>
</dbReference>
<evidence type="ECO:0000259" key="6">
    <source>
        <dbReference type="Pfam" id="PF00479"/>
    </source>
</evidence>
<evidence type="ECO:0000256" key="3">
    <source>
        <dbReference type="ARBA" id="ARBA00022857"/>
    </source>
</evidence>
<feature type="domain" description="Glucose-6-phosphate dehydrogenase C-terminal" evidence="7">
    <location>
        <begin position="179"/>
        <end position="452"/>
    </location>
</feature>
<keyword evidence="2" id="KW-0313">Glucose metabolism</keyword>
<dbReference type="Pfam" id="PF02781">
    <property type="entry name" value="G6PD_C"/>
    <property type="match status" value="1"/>
</dbReference>
<protein>
    <submittedName>
        <fullName evidence="8">Glucose-6-phosphate 1-dehydrogenase</fullName>
    </submittedName>
</protein>
<evidence type="ECO:0000313" key="8">
    <source>
        <dbReference type="EMBL" id="EME37465.1"/>
    </source>
</evidence>
<evidence type="ECO:0000256" key="5">
    <source>
        <dbReference type="ARBA" id="ARBA00023277"/>
    </source>
</evidence>
<dbReference type="InterPro" id="IPR022675">
    <property type="entry name" value="G6P_DH_C"/>
</dbReference>